<comment type="cofactor">
    <cofactor evidence="10">
        <name>Mg(2+)</name>
        <dbReference type="ChEBI" id="CHEBI:18420"/>
    </cofactor>
    <text evidence="10">Binds 1 Mg(2+) ion per subunit.</text>
</comment>
<dbReference type="CDD" id="cd07033">
    <property type="entry name" value="TPP_PYR_DXS_TK_like"/>
    <property type="match status" value="1"/>
</dbReference>
<dbReference type="PANTHER" id="PTHR43322">
    <property type="entry name" value="1-D-DEOXYXYLULOSE 5-PHOSPHATE SYNTHASE-RELATED"/>
    <property type="match status" value="1"/>
</dbReference>
<dbReference type="SMART" id="SM00861">
    <property type="entry name" value="Transket_pyr"/>
    <property type="match status" value="1"/>
</dbReference>
<feature type="domain" description="Transketolase-like pyrimidine-binding" evidence="11">
    <location>
        <begin position="324"/>
        <end position="488"/>
    </location>
</feature>
<organism evidence="12 13">
    <name type="scientific">Gimesia aquarii</name>
    <dbReference type="NCBI Taxonomy" id="2527964"/>
    <lineage>
        <taxon>Bacteria</taxon>
        <taxon>Pseudomonadati</taxon>
        <taxon>Planctomycetota</taxon>
        <taxon>Planctomycetia</taxon>
        <taxon>Planctomycetales</taxon>
        <taxon>Planctomycetaceae</taxon>
        <taxon>Gimesia</taxon>
    </lineage>
</organism>
<dbReference type="GO" id="GO:0000287">
    <property type="term" value="F:magnesium ion binding"/>
    <property type="evidence" value="ECO:0007669"/>
    <property type="project" value="UniProtKB-UniRule"/>
</dbReference>
<dbReference type="GO" id="GO:0019288">
    <property type="term" value="P:isopentenyl diphosphate biosynthetic process, methylerythritol 4-phosphate pathway"/>
    <property type="evidence" value="ECO:0007669"/>
    <property type="project" value="TreeGrafter"/>
</dbReference>
<dbReference type="RefSeq" id="WP_144988049.1">
    <property type="nucleotide sequence ID" value="NZ_CP037920.1"/>
</dbReference>
<evidence type="ECO:0000256" key="8">
    <source>
        <dbReference type="ARBA" id="ARBA00023052"/>
    </source>
</evidence>
<comment type="subunit">
    <text evidence="3 10">Homodimer.</text>
</comment>
<keyword evidence="8 10" id="KW-0786">Thiamine pyrophosphate</keyword>
<comment type="cofactor">
    <cofactor evidence="10">
        <name>thiamine diphosphate</name>
        <dbReference type="ChEBI" id="CHEBI:58937"/>
    </cofactor>
    <text evidence="10">Binds 1 thiamine pyrophosphate per subunit.</text>
</comment>
<feature type="binding site" evidence="10">
    <location>
        <begin position="149"/>
        <end position="150"/>
    </location>
    <ligand>
        <name>thiamine diphosphate</name>
        <dbReference type="ChEBI" id="CHEBI:58937"/>
    </ligand>
</feature>
<dbReference type="Pfam" id="PF02779">
    <property type="entry name" value="Transket_pyr"/>
    <property type="match status" value="1"/>
</dbReference>
<feature type="binding site" evidence="10">
    <location>
        <position position="177"/>
    </location>
    <ligand>
        <name>Mg(2+)</name>
        <dbReference type="ChEBI" id="CHEBI:18420"/>
    </ligand>
</feature>
<evidence type="ECO:0000256" key="5">
    <source>
        <dbReference type="ARBA" id="ARBA00022723"/>
    </source>
</evidence>
<dbReference type="EMBL" id="CP037920">
    <property type="protein sequence ID" value="QDT98963.1"/>
    <property type="molecule type" value="Genomic_DNA"/>
</dbReference>
<feature type="binding site" evidence="10">
    <location>
        <position position="75"/>
    </location>
    <ligand>
        <name>thiamine diphosphate</name>
        <dbReference type="ChEBI" id="CHEBI:58937"/>
    </ligand>
</feature>
<evidence type="ECO:0000256" key="1">
    <source>
        <dbReference type="ARBA" id="ARBA00004980"/>
    </source>
</evidence>
<protein>
    <recommendedName>
        <fullName evidence="10">1-deoxy-D-xylulose-5-phosphate synthase</fullName>
        <ecNumber evidence="10">2.2.1.7</ecNumber>
    </recommendedName>
    <alternativeName>
        <fullName evidence="10">1-deoxyxylulose-5-phosphate synthase</fullName>
        <shortName evidence="10">DXP synthase</shortName>
        <shortName evidence="10">DXPS</shortName>
    </alternativeName>
</protein>
<dbReference type="InterPro" id="IPR005477">
    <property type="entry name" value="Dxylulose-5-P_synthase"/>
</dbReference>
<dbReference type="PROSITE" id="PS00802">
    <property type="entry name" value="TRANSKETOLASE_2"/>
    <property type="match status" value="1"/>
</dbReference>
<dbReference type="NCBIfam" id="NF003933">
    <property type="entry name" value="PRK05444.2-2"/>
    <property type="match status" value="1"/>
</dbReference>
<dbReference type="UniPathway" id="UPA00064">
    <property type="reaction ID" value="UER00091"/>
</dbReference>
<dbReference type="GO" id="GO:0030976">
    <property type="term" value="F:thiamine pyrophosphate binding"/>
    <property type="evidence" value="ECO:0007669"/>
    <property type="project" value="UniProtKB-UniRule"/>
</dbReference>
<name>A0A517W126_9PLAN</name>
<dbReference type="SUPFAM" id="SSF52922">
    <property type="entry name" value="TK C-terminal domain-like"/>
    <property type="match status" value="1"/>
</dbReference>
<keyword evidence="5 10" id="KW-0479">Metal-binding</keyword>
<comment type="similarity">
    <text evidence="2 10">Belongs to the transketolase family. DXPS subfamily.</text>
</comment>
<dbReference type="InterPro" id="IPR020826">
    <property type="entry name" value="Transketolase_BS"/>
</dbReference>
<dbReference type="InterPro" id="IPR033248">
    <property type="entry name" value="Transketolase_C"/>
</dbReference>
<dbReference type="AlphaFoldDB" id="A0A517W126"/>
<dbReference type="Proteomes" id="UP000318704">
    <property type="component" value="Chromosome"/>
</dbReference>
<evidence type="ECO:0000256" key="3">
    <source>
        <dbReference type="ARBA" id="ARBA00011738"/>
    </source>
</evidence>
<feature type="binding site" evidence="10">
    <location>
        <position position="375"/>
    </location>
    <ligand>
        <name>thiamine diphosphate</name>
        <dbReference type="ChEBI" id="CHEBI:58937"/>
    </ligand>
</feature>
<gene>
    <name evidence="12" type="primary">dxs_2</name>
    <name evidence="10" type="synonym">dxs</name>
    <name evidence="12" type="ORF">V144x_44730</name>
</gene>
<comment type="pathway">
    <text evidence="1 10">Metabolic intermediate biosynthesis; 1-deoxy-D-xylulose 5-phosphate biosynthesis; 1-deoxy-D-xylulose 5-phosphate from D-glyceraldehyde 3-phosphate and pyruvate: step 1/1.</text>
</comment>
<feature type="binding site" evidence="10">
    <location>
        <position position="177"/>
    </location>
    <ligand>
        <name>thiamine diphosphate</name>
        <dbReference type="ChEBI" id="CHEBI:58937"/>
    </ligand>
</feature>
<dbReference type="GO" id="GO:0009228">
    <property type="term" value="P:thiamine biosynthetic process"/>
    <property type="evidence" value="ECO:0007669"/>
    <property type="project" value="UniProtKB-UniRule"/>
</dbReference>
<evidence type="ECO:0000256" key="7">
    <source>
        <dbReference type="ARBA" id="ARBA00022977"/>
    </source>
</evidence>
<proteinExistence type="inferred from homology"/>
<dbReference type="InterPro" id="IPR009014">
    <property type="entry name" value="Transketo_C/PFOR_II"/>
</dbReference>
<evidence type="ECO:0000256" key="2">
    <source>
        <dbReference type="ARBA" id="ARBA00011081"/>
    </source>
</evidence>
<keyword evidence="4 10" id="KW-0808">Transferase</keyword>
<keyword evidence="7 10" id="KW-0784">Thiamine biosynthesis</keyword>
<dbReference type="SUPFAM" id="SSF52518">
    <property type="entry name" value="Thiamin diphosphate-binding fold (THDP-binding)"/>
    <property type="match status" value="2"/>
</dbReference>
<sequence>MKIEILPRINSPLDMKTLSGGELETLAAEIREVLCTVVEDRSAHFASNLGVVELCIALHMAYDFTQDRLIWDTGHQIYPHKLITGRYSQISTIRRKGGLMGYPNPEESDYDLFMTGHAGASVSTVLGMKAGDDLAGESNRKSVAVIGDGALPSGVVFEAMNNAAGLNKDVLVILNDNKMGICPRVGGLAKYLDKARVAPFYNGLKRDVSWLLNKVPVVGESMEHTLGSFKEAVKGFLHGGMLFEEMGFRYIGPVDGHNIEELSGYLQMIKNIKGPVLLHVLTEKGHGFEPATNDPVSFHAPAPFQRNEENEIVPIEKPGSSSPKSFTDVVSNSVFQAMTDNDRVVVLTAAMCTGNKLGKIRDGFPDRFFDTGICEAHAVAFAGGMAKAGLRPIVDIYSTFLQRGFDHIFQEVALQNLPVTFCMDRAGIAGEDGPTHHGAFDNSYMRCFPNMVLMSPGDAQDVEPMLDFSLKHAGPTAIRYPKAAADSVDRKVAPVELGKSEVYVWGKDGMLIAFGSLFTNCIQAAEKLREEGLDIGVINARFAKPLDVDVIHRAIRESGFVITVEEATLCGGFGSAVLESANDAGLNTSHLRRLGIPDRFIEHGNRNELLVDLGLDVAGIIATSRDMVQQTNVAVNE</sequence>
<dbReference type="Gene3D" id="3.40.50.970">
    <property type="match status" value="2"/>
</dbReference>
<dbReference type="KEGG" id="gaw:V144x_44730"/>
<dbReference type="HAMAP" id="MF_00315">
    <property type="entry name" value="DXP_synth"/>
    <property type="match status" value="1"/>
</dbReference>
<evidence type="ECO:0000256" key="4">
    <source>
        <dbReference type="ARBA" id="ARBA00022679"/>
    </source>
</evidence>
<evidence type="ECO:0000313" key="13">
    <source>
        <dbReference type="Proteomes" id="UP000318704"/>
    </source>
</evidence>
<dbReference type="FunFam" id="3.40.50.920:FF:000002">
    <property type="entry name" value="1-deoxy-D-xylulose-5-phosphate synthase"/>
    <property type="match status" value="1"/>
</dbReference>
<evidence type="ECO:0000259" key="11">
    <source>
        <dbReference type="SMART" id="SM00861"/>
    </source>
</evidence>
<keyword evidence="6 10" id="KW-0460">Magnesium</keyword>
<accession>A0A517W126</accession>
<dbReference type="InterPro" id="IPR005475">
    <property type="entry name" value="Transketolase-like_Pyr-bd"/>
</dbReference>
<reference evidence="12 13" key="1">
    <citation type="submission" date="2019-03" db="EMBL/GenBank/DDBJ databases">
        <title>Deep-cultivation of Planctomycetes and their phenomic and genomic characterization uncovers novel biology.</title>
        <authorList>
            <person name="Wiegand S."/>
            <person name="Jogler M."/>
            <person name="Boedeker C."/>
            <person name="Pinto D."/>
            <person name="Vollmers J."/>
            <person name="Rivas-Marin E."/>
            <person name="Kohn T."/>
            <person name="Peeters S.H."/>
            <person name="Heuer A."/>
            <person name="Rast P."/>
            <person name="Oberbeckmann S."/>
            <person name="Bunk B."/>
            <person name="Jeske O."/>
            <person name="Meyerdierks A."/>
            <person name="Storesund J.E."/>
            <person name="Kallscheuer N."/>
            <person name="Luecker S."/>
            <person name="Lage O.M."/>
            <person name="Pohl T."/>
            <person name="Merkel B.J."/>
            <person name="Hornburger P."/>
            <person name="Mueller R.-W."/>
            <person name="Bruemmer F."/>
            <person name="Labrenz M."/>
            <person name="Spormann A.M."/>
            <person name="Op den Camp H."/>
            <person name="Overmann J."/>
            <person name="Amann R."/>
            <person name="Jetten M.S.M."/>
            <person name="Mascher T."/>
            <person name="Medema M.H."/>
            <person name="Devos D.P."/>
            <person name="Kaster A.-K."/>
            <person name="Ovreas L."/>
            <person name="Rohde M."/>
            <person name="Galperin M.Y."/>
            <person name="Jogler C."/>
        </authorList>
    </citation>
    <scope>NUCLEOTIDE SEQUENCE [LARGE SCALE GENOMIC DNA]</scope>
    <source>
        <strain evidence="12 13">V144</strain>
    </source>
</reference>
<feature type="binding site" evidence="10">
    <location>
        <position position="148"/>
    </location>
    <ligand>
        <name>Mg(2+)</name>
        <dbReference type="ChEBI" id="CHEBI:18420"/>
    </ligand>
</feature>
<feature type="binding site" evidence="10">
    <location>
        <begin position="116"/>
        <end position="118"/>
    </location>
    <ligand>
        <name>thiamine diphosphate</name>
        <dbReference type="ChEBI" id="CHEBI:58937"/>
    </ligand>
</feature>
<evidence type="ECO:0000256" key="6">
    <source>
        <dbReference type="ARBA" id="ARBA00022842"/>
    </source>
</evidence>
<dbReference type="Gene3D" id="3.40.50.920">
    <property type="match status" value="1"/>
</dbReference>
<dbReference type="PANTHER" id="PTHR43322:SF5">
    <property type="entry name" value="1-DEOXY-D-XYLULOSE-5-PHOSPHATE SYNTHASE, CHLOROPLASTIC"/>
    <property type="match status" value="1"/>
</dbReference>
<dbReference type="EC" id="2.2.1.7" evidence="10"/>
<dbReference type="Pfam" id="PF02780">
    <property type="entry name" value="Transketolase_C"/>
    <property type="match status" value="1"/>
</dbReference>
<dbReference type="InterPro" id="IPR029061">
    <property type="entry name" value="THDP-binding"/>
</dbReference>
<dbReference type="GO" id="GO:0008661">
    <property type="term" value="F:1-deoxy-D-xylulose-5-phosphate synthase activity"/>
    <property type="evidence" value="ECO:0007669"/>
    <property type="project" value="UniProtKB-UniRule"/>
</dbReference>
<comment type="catalytic activity">
    <reaction evidence="10">
        <text>D-glyceraldehyde 3-phosphate + pyruvate + H(+) = 1-deoxy-D-xylulose 5-phosphate + CO2</text>
        <dbReference type="Rhea" id="RHEA:12605"/>
        <dbReference type="ChEBI" id="CHEBI:15361"/>
        <dbReference type="ChEBI" id="CHEBI:15378"/>
        <dbReference type="ChEBI" id="CHEBI:16526"/>
        <dbReference type="ChEBI" id="CHEBI:57792"/>
        <dbReference type="ChEBI" id="CHEBI:59776"/>
        <dbReference type="EC" id="2.2.1.7"/>
    </reaction>
</comment>
<evidence type="ECO:0000256" key="10">
    <source>
        <dbReference type="HAMAP-Rule" id="MF_00315"/>
    </source>
</evidence>
<comment type="function">
    <text evidence="10">Catalyzes the acyloin condensation reaction between C atoms 2 and 3 of pyruvate and glyceraldehyde 3-phosphate to yield 1-deoxy-D-xylulose-5-phosphate (DXP).</text>
</comment>
<dbReference type="NCBIfam" id="TIGR00204">
    <property type="entry name" value="dxs"/>
    <property type="match status" value="1"/>
</dbReference>
<evidence type="ECO:0000313" key="12">
    <source>
        <dbReference type="EMBL" id="QDT98963.1"/>
    </source>
</evidence>
<dbReference type="GO" id="GO:0005829">
    <property type="term" value="C:cytosol"/>
    <property type="evidence" value="ECO:0007669"/>
    <property type="project" value="TreeGrafter"/>
</dbReference>
<dbReference type="GO" id="GO:0016114">
    <property type="term" value="P:terpenoid biosynthetic process"/>
    <property type="evidence" value="ECO:0007669"/>
    <property type="project" value="UniProtKB-UniRule"/>
</dbReference>
<dbReference type="Pfam" id="PF13292">
    <property type="entry name" value="DXP_synthase_N"/>
    <property type="match status" value="1"/>
</dbReference>
<evidence type="ECO:0000256" key="9">
    <source>
        <dbReference type="ARBA" id="ARBA00023229"/>
    </source>
</evidence>
<keyword evidence="9 10" id="KW-0414">Isoprene biosynthesis</keyword>
<dbReference type="CDD" id="cd02007">
    <property type="entry name" value="TPP_DXS"/>
    <property type="match status" value="1"/>
</dbReference>
<feature type="binding site" evidence="10">
    <location>
        <position position="288"/>
    </location>
    <ligand>
        <name>thiamine diphosphate</name>
        <dbReference type="ChEBI" id="CHEBI:58937"/>
    </ligand>
</feature>